<dbReference type="PROSITE" id="PS51123">
    <property type="entry name" value="OMPA_2"/>
    <property type="match status" value="1"/>
</dbReference>
<organism evidence="7 8">
    <name type="scientific">Dokdonia genika</name>
    <dbReference type="NCBI Taxonomy" id="308113"/>
    <lineage>
        <taxon>Bacteria</taxon>
        <taxon>Pseudomonadati</taxon>
        <taxon>Bacteroidota</taxon>
        <taxon>Flavobacteriia</taxon>
        <taxon>Flavobacteriales</taxon>
        <taxon>Flavobacteriaceae</taxon>
        <taxon>Dokdonia</taxon>
    </lineage>
</organism>
<evidence type="ECO:0000313" key="8">
    <source>
        <dbReference type="Proteomes" id="UP001595878"/>
    </source>
</evidence>
<dbReference type="PANTHER" id="PTHR30329:SF21">
    <property type="entry name" value="LIPOPROTEIN YIAD-RELATED"/>
    <property type="match status" value="1"/>
</dbReference>
<keyword evidence="3" id="KW-0998">Cell outer membrane</keyword>
<evidence type="ECO:0000256" key="1">
    <source>
        <dbReference type="ARBA" id="ARBA00004442"/>
    </source>
</evidence>
<feature type="domain" description="OmpA-like" evidence="6">
    <location>
        <begin position="448"/>
        <end position="568"/>
    </location>
</feature>
<comment type="subcellular location">
    <subcellularLocation>
        <location evidence="1">Cell outer membrane</location>
    </subcellularLocation>
</comment>
<sequence>MKAFMKTVVLLVVFACTWGSVAQTHPDHNYWQLSPRVGYDFPTYDNDTPFIDYQGGIELGLSVDYYWRWFGIGLDLDYIKNSPESTFPIDNLIDISGTTLTDFSLREEGITRLFYGIGPNFQYVSPSNKFKAELNLRGGLASIKGGLTELRENTVINDRLNFHAGYDEGSVLTGKAQLRFTYFFNQTFGIHAGAYYMRHFGVQESLDGGVAARYYDATISEQGSSLTGDIYTRAEACEHDISSVGVYAGVTIKLKSKHDNKCCTTCEKYSLAVTARDKFSRQVLPDTDVALRDTAGNIVQTGTTNTFGIVVFNDIAKDDYVIDGQLYEVGLTTNNAGASEFKEGQTLQKEILYEDENFILQGKAVICNTATGLPGVDVIIKNLTAAEQKSTITDENGTYILHIGQRGSYELRGKKDKYFSQTVTINPAEYDRSTTLFVKLEICLEEAECGKAITLNNILYDLDKYDIRPDARPELNRLAQFMKDNPGIRVEVSSHTDSRASDSYNQTLSQNRANAAVDYVVSQGVSRSKITGKGYGESRLLNECADGVSCSETKHQINRRTEMKVICN</sequence>
<proteinExistence type="predicted"/>
<dbReference type="RefSeq" id="WP_380034523.1">
    <property type="nucleotide sequence ID" value="NZ_JBHSHB010000023.1"/>
</dbReference>
<dbReference type="Pfam" id="PF00691">
    <property type="entry name" value="OmpA"/>
    <property type="match status" value="1"/>
</dbReference>
<evidence type="ECO:0000313" key="7">
    <source>
        <dbReference type="EMBL" id="MFC4691059.1"/>
    </source>
</evidence>
<dbReference type="InterPro" id="IPR050330">
    <property type="entry name" value="Bact_OuterMem_StrucFunc"/>
</dbReference>
<dbReference type="PANTHER" id="PTHR30329">
    <property type="entry name" value="STATOR ELEMENT OF FLAGELLAR MOTOR COMPLEX"/>
    <property type="match status" value="1"/>
</dbReference>
<keyword evidence="2 4" id="KW-0472">Membrane</keyword>
<protein>
    <submittedName>
        <fullName evidence="7">OmpA family protein</fullName>
    </submittedName>
</protein>
<gene>
    <name evidence="7" type="ORF">ACFO5T_11510</name>
</gene>
<dbReference type="InterPro" id="IPR006664">
    <property type="entry name" value="OMP_bac"/>
</dbReference>
<feature type="chain" id="PRO_5047421340" evidence="5">
    <location>
        <begin position="23"/>
        <end position="568"/>
    </location>
</feature>
<keyword evidence="5" id="KW-0732">Signal</keyword>
<dbReference type="Gene3D" id="3.30.1330.60">
    <property type="entry name" value="OmpA-like domain"/>
    <property type="match status" value="1"/>
</dbReference>
<accession>A0ABV9LAF8</accession>
<comment type="caution">
    <text evidence="7">The sequence shown here is derived from an EMBL/GenBank/DDBJ whole genome shotgun (WGS) entry which is preliminary data.</text>
</comment>
<dbReference type="PRINTS" id="PR01021">
    <property type="entry name" value="OMPADOMAIN"/>
</dbReference>
<keyword evidence="8" id="KW-1185">Reference proteome</keyword>
<dbReference type="Gene3D" id="2.60.40.1120">
    <property type="entry name" value="Carboxypeptidase-like, regulatory domain"/>
    <property type="match status" value="1"/>
</dbReference>
<name>A0ABV9LAF8_9FLAO</name>
<evidence type="ECO:0000259" key="6">
    <source>
        <dbReference type="PROSITE" id="PS51123"/>
    </source>
</evidence>
<evidence type="ECO:0000256" key="3">
    <source>
        <dbReference type="ARBA" id="ARBA00023237"/>
    </source>
</evidence>
<evidence type="ECO:0000256" key="2">
    <source>
        <dbReference type="ARBA" id="ARBA00023136"/>
    </source>
</evidence>
<dbReference type="CDD" id="cd07185">
    <property type="entry name" value="OmpA_C-like"/>
    <property type="match status" value="1"/>
</dbReference>
<dbReference type="EMBL" id="JBHSHB010000023">
    <property type="protein sequence ID" value="MFC4691059.1"/>
    <property type="molecule type" value="Genomic_DNA"/>
</dbReference>
<reference evidence="8" key="1">
    <citation type="journal article" date="2019" name="Int. J. Syst. Evol. Microbiol.">
        <title>The Global Catalogue of Microorganisms (GCM) 10K type strain sequencing project: providing services to taxonomists for standard genome sequencing and annotation.</title>
        <authorList>
            <consortium name="The Broad Institute Genomics Platform"/>
            <consortium name="The Broad Institute Genome Sequencing Center for Infectious Disease"/>
            <person name="Wu L."/>
            <person name="Ma J."/>
        </authorList>
    </citation>
    <scope>NUCLEOTIDE SEQUENCE [LARGE SCALE GENOMIC DNA]</scope>
    <source>
        <strain evidence="8">CGMCC 4.7427</strain>
    </source>
</reference>
<evidence type="ECO:0000256" key="5">
    <source>
        <dbReference type="SAM" id="SignalP"/>
    </source>
</evidence>
<feature type="signal peptide" evidence="5">
    <location>
        <begin position="1"/>
        <end position="22"/>
    </location>
</feature>
<evidence type="ECO:0000256" key="4">
    <source>
        <dbReference type="PROSITE-ProRule" id="PRU00473"/>
    </source>
</evidence>
<dbReference type="InterPro" id="IPR006665">
    <property type="entry name" value="OmpA-like"/>
</dbReference>
<dbReference type="SUPFAM" id="SSF103088">
    <property type="entry name" value="OmpA-like"/>
    <property type="match status" value="1"/>
</dbReference>
<dbReference type="SUPFAM" id="SSF49478">
    <property type="entry name" value="Cna protein B-type domain"/>
    <property type="match status" value="1"/>
</dbReference>
<dbReference type="Proteomes" id="UP001595878">
    <property type="component" value="Unassembled WGS sequence"/>
</dbReference>
<dbReference type="InterPro" id="IPR036737">
    <property type="entry name" value="OmpA-like_sf"/>
</dbReference>